<keyword evidence="2" id="KW-1185">Reference proteome</keyword>
<gene>
    <name evidence="1" type="ORF">O6H91_01G150500</name>
</gene>
<name>A0ACC2EXP4_DIPCM</name>
<sequence length="359" mass="39826">MEALRWPQAHSTNGLQTHWIKHGSVGGRKKSSLISLKPNFESTLFHGLIASAASKQQQQQPHKPKPDSSSSSKRKKSSSTPPSRRPSSSSSSSSSSSRSSLRTKEGKVSVAEQISLKNVRSKDNNLKEELEDVDLPFHQLLKPPAGFILDEEGKVVLMAPDGKRVVSMVEKETGRSLECLIRRAFSSSQGRQCFILLPLDTPLQILRIEEKMRSLSELTEPELEEVLPTAAYALAKKRMHLVVSGFCLTARGGFCFTEDEVMDLETEYSEGLTGSLAEGVEITNFQVGYNNYLIYTPFDPVMFVAMKDEDTGDISIADDNLMEDCAVLDAIDEENEFQEMVEEEEAINQTLKESRESSG</sequence>
<evidence type="ECO:0000313" key="1">
    <source>
        <dbReference type="EMBL" id="KAJ7571135.1"/>
    </source>
</evidence>
<proteinExistence type="predicted"/>
<dbReference type="EMBL" id="CM055092">
    <property type="protein sequence ID" value="KAJ7571135.1"/>
    <property type="molecule type" value="Genomic_DNA"/>
</dbReference>
<reference evidence="2" key="1">
    <citation type="journal article" date="2024" name="Proc. Natl. Acad. Sci. U.S.A.">
        <title>Extraordinary preservation of gene collinearity over three hundred million years revealed in homosporous lycophytes.</title>
        <authorList>
            <person name="Li C."/>
            <person name="Wickell D."/>
            <person name="Kuo L.Y."/>
            <person name="Chen X."/>
            <person name="Nie B."/>
            <person name="Liao X."/>
            <person name="Peng D."/>
            <person name="Ji J."/>
            <person name="Jenkins J."/>
            <person name="Williams M."/>
            <person name="Shu S."/>
            <person name="Plott C."/>
            <person name="Barry K."/>
            <person name="Rajasekar S."/>
            <person name="Grimwood J."/>
            <person name="Han X."/>
            <person name="Sun S."/>
            <person name="Hou Z."/>
            <person name="He W."/>
            <person name="Dai G."/>
            <person name="Sun C."/>
            <person name="Schmutz J."/>
            <person name="Leebens-Mack J.H."/>
            <person name="Li F.W."/>
            <person name="Wang L."/>
        </authorList>
    </citation>
    <scope>NUCLEOTIDE SEQUENCE [LARGE SCALE GENOMIC DNA]</scope>
    <source>
        <strain evidence="2">cv. PW_Plant_1</strain>
    </source>
</reference>
<dbReference type="Proteomes" id="UP001162992">
    <property type="component" value="Chromosome 1"/>
</dbReference>
<organism evidence="1 2">
    <name type="scientific">Diphasiastrum complanatum</name>
    <name type="common">Issler's clubmoss</name>
    <name type="synonym">Lycopodium complanatum</name>
    <dbReference type="NCBI Taxonomy" id="34168"/>
    <lineage>
        <taxon>Eukaryota</taxon>
        <taxon>Viridiplantae</taxon>
        <taxon>Streptophyta</taxon>
        <taxon>Embryophyta</taxon>
        <taxon>Tracheophyta</taxon>
        <taxon>Lycopodiopsida</taxon>
        <taxon>Lycopodiales</taxon>
        <taxon>Lycopodiaceae</taxon>
        <taxon>Lycopodioideae</taxon>
        <taxon>Diphasiastrum</taxon>
    </lineage>
</organism>
<comment type="caution">
    <text evidence="1">The sequence shown here is derived from an EMBL/GenBank/DDBJ whole genome shotgun (WGS) entry which is preliminary data.</text>
</comment>
<evidence type="ECO:0000313" key="2">
    <source>
        <dbReference type="Proteomes" id="UP001162992"/>
    </source>
</evidence>
<protein>
    <submittedName>
        <fullName evidence="1">Uncharacterized protein</fullName>
    </submittedName>
</protein>
<accession>A0ACC2EXP4</accession>